<protein>
    <submittedName>
        <fullName evidence="3">Acyl-CoA synthetase/AMP-acid ligase II</fullName>
    </submittedName>
</protein>
<dbReference type="Gene3D" id="3.30.300.30">
    <property type="match status" value="1"/>
</dbReference>
<name>Q2W421_PARM1</name>
<dbReference type="Pfam" id="PF13193">
    <property type="entry name" value="AMP-binding_C"/>
    <property type="match status" value="1"/>
</dbReference>
<proteinExistence type="predicted"/>
<dbReference type="InterPro" id="IPR042099">
    <property type="entry name" value="ANL_N_sf"/>
</dbReference>
<gene>
    <name evidence="3" type="ordered locus">amb2600</name>
</gene>
<keyword evidence="4" id="KW-1185">Reference proteome</keyword>
<dbReference type="Proteomes" id="UP000007058">
    <property type="component" value="Chromosome"/>
</dbReference>
<evidence type="ECO:0000259" key="2">
    <source>
        <dbReference type="Pfam" id="PF13193"/>
    </source>
</evidence>
<dbReference type="PANTHER" id="PTHR43767">
    <property type="entry name" value="LONG-CHAIN-FATTY-ACID--COA LIGASE"/>
    <property type="match status" value="1"/>
</dbReference>
<dbReference type="InterPro" id="IPR050237">
    <property type="entry name" value="ATP-dep_AMP-bd_enzyme"/>
</dbReference>
<dbReference type="PANTHER" id="PTHR43767:SF1">
    <property type="entry name" value="NONRIBOSOMAL PEPTIDE SYNTHASE PES1 (EUROFUNG)-RELATED"/>
    <property type="match status" value="1"/>
</dbReference>
<evidence type="ECO:0000313" key="4">
    <source>
        <dbReference type="Proteomes" id="UP000007058"/>
    </source>
</evidence>
<dbReference type="KEGG" id="mag:amb2600"/>
<evidence type="ECO:0000313" key="3">
    <source>
        <dbReference type="EMBL" id="BAE51404.1"/>
    </source>
</evidence>
<dbReference type="EMBL" id="AP007255">
    <property type="protein sequence ID" value="BAE51404.1"/>
    <property type="molecule type" value="Genomic_DNA"/>
</dbReference>
<dbReference type="OrthoDB" id="9803968at2"/>
<dbReference type="STRING" id="342108.amb2600"/>
<keyword evidence="3" id="KW-0436">Ligase</keyword>
<dbReference type="AlphaFoldDB" id="Q2W421"/>
<dbReference type="Pfam" id="PF00501">
    <property type="entry name" value="AMP-binding"/>
    <property type="match status" value="1"/>
</dbReference>
<dbReference type="SUPFAM" id="SSF56801">
    <property type="entry name" value="Acetyl-CoA synthetase-like"/>
    <property type="match status" value="1"/>
</dbReference>
<dbReference type="InterPro" id="IPR025110">
    <property type="entry name" value="AMP-bd_C"/>
</dbReference>
<feature type="domain" description="AMP-binding enzyme C-terminal" evidence="2">
    <location>
        <begin position="424"/>
        <end position="499"/>
    </location>
</feature>
<accession>Q2W421</accession>
<dbReference type="RefSeq" id="WP_011384981.1">
    <property type="nucleotide sequence ID" value="NC_007626.1"/>
</dbReference>
<feature type="domain" description="AMP-dependent synthetase/ligase" evidence="1">
    <location>
        <begin position="21"/>
        <end position="373"/>
    </location>
</feature>
<dbReference type="InterPro" id="IPR000873">
    <property type="entry name" value="AMP-dep_synth/lig_dom"/>
</dbReference>
<evidence type="ECO:0000259" key="1">
    <source>
        <dbReference type="Pfam" id="PF00501"/>
    </source>
</evidence>
<dbReference type="GO" id="GO:0016878">
    <property type="term" value="F:acid-thiol ligase activity"/>
    <property type="evidence" value="ECO:0007669"/>
    <property type="project" value="UniProtKB-ARBA"/>
</dbReference>
<dbReference type="HOGENOM" id="CLU_000022_59_0_5"/>
<sequence>MRPIADILADLPPRLAQLARQWQRRTPDAPAMIQGETRWSYARLGQAMDEAGALLRGLEVRPGDRVMLVGENCLALVAMILAAGELDAWAAIINARLSEREIDTIRDHCGARRVIYTTDVSAEATAHARRHGAELRASPLLGSFAVGPLNHQCGSEPVEPGNGQVAALIYTSGTTGTPKGVMLPHRNIMFIGAVSGGLRDIGSGDVAYGVLPMSHVFGLASVLVGTLFGGACLHVAPRFAPAQVLADLKAGLTMWNGVPAMFAKFLEHIRLTGAKVEAPALRFLSAGGSPLDPAIKAETEALFGQVLNNGYGLTESAPTICQTRLDAPRSDCSVGHALPGVEVRIVGEGGKDMPDGQVGELWSRGPGTMKGYYRAPDMTREVIDAEGWLNTGDFARRDPDGALFIVGRAKELIIRSGFNVYPAEVEAVFNAHPLVTHSAVVGRPAADGNEEVVAFVQVAPGTELGSAELTEWAAARLAPYKRPGEVVVVGHLPAGATGKILKNRLAEAARNHAYDTL</sequence>
<dbReference type="PROSITE" id="PS00455">
    <property type="entry name" value="AMP_BINDING"/>
    <property type="match status" value="1"/>
</dbReference>
<dbReference type="Gene3D" id="3.40.50.12780">
    <property type="entry name" value="N-terminal domain of ligase-like"/>
    <property type="match status" value="1"/>
</dbReference>
<organism evidence="3 4">
    <name type="scientific">Paramagnetospirillum magneticum (strain ATCC 700264 / AMB-1)</name>
    <name type="common">Magnetospirillum magneticum</name>
    <dbReference type="NCBI Taxonomy" id="342108"/>
    <lineage>
        <taxon>Bacteria</taxon>
        <taxon>Pseudomonadati</taxon>
        <taxon>Pseudomonadota</taxon>
        <taxon>Alphaproteobacteria</taxon>
        <taxon>Rhodospirillales</taxon>
        <taxon>Magnetospirillaceae</taxon>
        <taxon>Paramagnetospirillum</taxon>
    </lineage>
</organism>
<dbReference type="InterPro" id="IPR045851">
    <property type="entry name" value="AMP-bd_C_sf"/>
</dbReference>
<reference evidence="3 4" key="1">
    <citation type="journal article" date="2005" name="DNA Res.">
        <title>Complete genome sequence of the facultative anaerobic magnetotactic bacterium Magnetospirillum sp. strain AMB-1.</title>
        <authorList>
            <person name="Matsunaga T."/>
            <person name="Okamura Y."/>
            <person name="Fukuda Y."/>
            <person name="Wahyudi A.T."/>
            <person name="Murase Y."/>
            <person name="Takeyama H."/>
        </authorList>
    </citation>
    <scope>NUCLEOTIDE SEQUENCE [LARGE SCALE GENOMIC DNA]</scope>
    <source>
        <strain evidence="4">ATCC 700264 / AMB-1</strain>
    </source>
</reference>
<dbReference type="InterPro" id="IPR020845">
    <property type="entry name" value="AMP-binding_CS"/>
</dbReference>